<dbReference type="VEuPathDB" id="AmoebaDB:FDP41_002120"/>
<feature type="transmembrane region" description="Helical" evidence="12">
    <location>
        <begin position="42"/>
        <end position="68"/>
    </location>
</feature>
<keyword evidence="6 12" id="KW-1133">Transmembrane helix</keyword>
<dbReference type="RefSeq" id="XP_044563763.1">
    <property type="nucleotide sequence ID" value="XM_044705281.1"/>
</dbReference>
<dbReference type="AlphaFoldDB" id="A0A6A5BZQ9"/>
<dbReference type="Pfam" id="PF02535">
    <property type="entry name" value="Zip"/>
    <property type="match status" value="1"/>
</dbReference>
<accession>A0A6A5BZQ9</accession>
<keyword evidence="5" id="KW-0862">Zinc</keyword>
<evidence type="ECO:0000256" key="8">
    <source>
        <dbReference type="ARBA" id="ARBA00040593"/>
    </source>
</evidence>
<evidence type="ECO:0000256" key="3">
    <source>
        <dbReference type="ARBA" id="ARBA00022475"/>
    </source>
</evidence>
<dbReference type="GeneID" id="68109338"/>
<evidence type="ECO:0000256" key="6">
    <source>
        <dbReference type="ARBA" id="ARBA00022989"/>
    </source>
</evidence>
<evidence type="ECO:0000256" key="4">
    <source>
        <dbReference type="ARBA" id="ARBA00022692"/>
    </source>
</evidence>
<dbReference type="OMA" id="TINWLFT"/>
<dbReference type="VEuPathDB" id="AmoebaDB:NF0121080"/>
<dbReference type="VEuPathDB" id="AmoebaDB:NfTy_034510"/>
<gene>
    <name evidence="13" type="ORF">FDP41_002120</name>
</gene>
<evidence type="ECO:0000313" key="13">
    <source>
        <dbReference type="EMBL" id="KAF0979050.1"/>
    </source>
</evidence>
<dbReference type="InterPro" id="IPR003689">
    <property type="entry name" value="ZIP"/>
</dbReference>
<evidence type="ECO:0000313" key="14">
    <source>
        <dbReference type="Proteomes" id="UP000444721"/>
    </source>
</evidence>
<comment type="subcellular location">
    <subcellularLocation>
        <location evidence="1">Cell membrane</location>
        <topology evidence="1">Multi-pass membrane protein</topology>
    </subcellularLocation>
</comment>
<organism evidence="13 14">
    <name type="scientific">Naegleria fowleri</name>
    <name type="common">Brain eating amoeba</name>
    <dbReference type="NCBI Taxonomy" id="5763"/>
    <lineage>
        <taxon>Eukaryota</taxon>
        <taxon>Discoba</taxon>
        <taxon>Heterolobosea</taxon>
        <taxon>Tetramitia</taxon>
        <taxon>Eutetramitia</taxon>
        <taxon>Vahlkampfiidae</taxon>
        <taxon>Naegleria</taxon>
    </lineage>
</organism>
<feature type="region of interest" description="Disordered" evidence="11">
    <location>
        <begin position="226"/>
        <end position="253"/>
    </location>
</feature>
<dbReference type="GO" id="GO:0005886">
    <property type="term" value="C:plasma membrane"/>
    <property type="evidence" value="ECO:0007669"/>
    <property type="project" value="UniProtKB-SubCell"/>
</dbReference>
<evidence type="ECO:0000256" key="5">
    <source>
        <dbReference type="ARBA" id="ARBA00022833"/>
    </source>
</evidence>
<comment type="caution">
    <text evidence="13">The sequence shown here is derived from an EMBL/GenBank/DDBJ whole genome shotgun (WGS) entry which is preliminary data.</text>
</comment>
<feature type="transmembrane region" description="Helical" evidence="12">
    <location>
        <begin position="80"/>
        <end position="101"/>
    </location>
</feature>
<keyword evidence="3" id="KW-1003">Cell membrane</keyword>
<feature type="transmembrane region" description="Helical" evidence="12">
    <location>
        <begin position="367"/>
        <end position="388"/>
    </location>
</feature>
<proteinExistence type="inferred from homology"/>
<keyword evidence="7 12" id="KW-0472">Membrane</keyword>
<evidence type="ECO:0000256" key="2">
    <source>
        <dbReference type="ARBA" id="ARBA00006939"/>
    </source>
</evidence>
<name>A0A6A5BZQ9_NAEFO</name>
<dbReference type="PANTHER" id="PTHR11040">
    <property type="entry name" value="ZINC/IRON TRANSPORTER"/>
    <property type="match status" value="1"/>
</dbReference>
<dbReference type="Proteomes" id="UP000444721">
    <property type="component" value="Unassembled WGS sequence"/>
</dbReference>
<evidence type="ECO:0000256" key="7">
    <source>
        <dbReference type="ARBA" id="ARBA00023136"/>
    </source>
</evidence>
<dbReference type="OrthoDB" id="262547at2759"/>
<evidence type="ECO:0000256" key="11">
    <source>
        <dbReference type="SAM" id="MobiDB-lite"/>
    </source>
</evidence>
<dbReference type="PANTHER" id="PTHR11040:SF211">
    <property type="entry name" value="ZINC TRANSPORTER ZIP11"/>
    <property type="match status" value="1"/>
</dbReference>
<dbReference type="GO" id="GO:0005385">
    <property type="term" value="F:zinc ion transmembrane transporter activity"/>
    <property type="evidence" value="ECO:0007669"/>
    <property type="project" value="TreeGrafter"/>
</dbReference>
<evidence type="ECO:0000256" key="10">
    <source>
        <dbReference type="ARBA" id="ARBA00042973"/>
    </source>
</evidence>
<evidence type="ECO:0000256" key="1">
    <source>
        <dbReference type="ARBA" id="ARBA00004651"/>
    </source>
</evidence>
<keyword evidence="14" id="KW-1185">Reference proteome</keyword>
<comment type="similarity">
    <text evidence="2">Belongs to the ZIP transporter (TC 2.A.5) family.</text>
</comment>
<feature type="transmembrane region" description="Helical" evidence="12">
    <location>
        <begin position="121"/>
        <end position="142"/>
    </location>
</feature>
<keyword evidence="4 12" id="KW-0812">Transmembrane</keyword>
<sequence>MPFHSISSSFTIVSPAASLNDFNNSTTNSTSPYDVLLQIHPIGLGVIFTTINWLFTTLGAAACFFMICCSKTTSRFYDDFLALSFGLGGGIMLAASFFSLLAPAIELSEKQYPQYISVLPVFGGFTIGIVFFLVFDIALDYLNDYVEKKKIQYDRELQKLKENELSTIQPMLSHQPSSTTALTENSSLGFLQPSDSCEMILPASSSKEDISKDNKADTSVELSEKINTEQTQQQQLQKQEDLSAPAMNTESTKKDWKRKMSELLIKFRRSFLLMLSMTIHNLPEGVVVGVAFGSVGLGKTGISISSAVSLSIGVGIQNIPEGLSVSLPLVRDGAGFIKSFLIGSASALVEILGGLIGSGLVYFSESILPYALSFAAACMVFVVVNELIPETISKHDHECEPKSDLVSSKLEEGKGGSTLSLEPVSIVEPIRKKRPRFYKLTSRIGLTGFFLGFIVMMILDLIL</sequence>
<feature type="transmembrane region" description="Helical" evidence="12">
    <location>
        <begin position="340"/>
        <end position="361"/>
    </location>
</feature>
<reference evidence="13 14" key="1">
    <citation type="journal article" date="2019" name="Sci. Rep.">
        <title>Nanopore sequencing improves the draft genome of the human pathogenic amoeba Naegleria fowleri.</title>
        <authorList>
            <person name="Liechti N."/>
            <person name="Schurch N."/>
            <person name="Bruggmann R."/>
            <person name="Wittwer M."/>
        </authorList>
    </citation>
    <scope>NUCLEOTIDE SEQUENCE [LARGE SCALE GENOMIC DNA]</scope>
    <source>
        <strain evidence="13 14">ATCC 30894</strain>
    </source>
</reference>
<feature type="transmembrane region" description="Helical" evidence="12">
    <location>
        <begin position="440"/>
        <end position="462"/>
    </location>
</feature>
<protein>
    <recommendedName>
        <fullName evidence="8">Zinc transporter ZIP11</fullName>
    </recommendedName>
    <alternativeName>
        <fullName evidence="9">Solute carrier family 39 member 11</fullName>
    </alternativeName>
    <alternativeName>
        <fullName evidence="10">Zrt- and Irt-like protein 11</fullName>
    </alternativeName>
</protein>
<dbReference type="EMBL" id="VFQX01000028">
    <property type="protein sequence ID" value="KAF0979050.1"/>
    <property type="molecule type" value="Genomic_DNA"/>
</dbReference>
<evidence type="ECO:0000256" key="12">
    <source>
        <dbReference type="SAM" id="Phobius"/>
    </source>
</evidence>
<evidence type="ECO:0000256" key="9">
    <source>
        <dbReference type="ARBA" id="ARBA00042540"/>
    </source>
</evidence>